<keyword evidence="1 2" id="KW-0808">Transferase</keyword>
<dbReference type="InterPro" id="IPR050317">
    <property type="entry name" value="Plant_Fungal_Acyltransferase"/>
</dbReference>
<evidence type="ECO:0000256" key="1">
    <source>
        <dbReference type="ARBA" id="ARBA00022679"/>
    </source>
</evidence>
<protein>
    <submittedName>
        <fullName evidence="2">Transferase family-domain-containing protein</fullName>
    </submittedName>
</protein>
<name>A0AAD7P141_9AGAR</name>
<dbReference type="Proteomes" id="UP001215598">
    <property type="component" value="Unassembled WGS sequence"/>
</dbReference>
<dbReference type="Gene3D" id="3.30.559.10">
    <property type="entry name" value="Chloramphenicol acetyltransferase-like domain"/>
    <property type="match status" value="2"/>
</dbReference>
<organism evidence="2 3">
    <name type="scientific">Mycena metata</name>
    <dbReference type="NCBI Taxonomy" id="1033252"/>
    <lineage>
        <taxon>Eukaryota</taxon>
        <taxon>Fungi</taxon>
        <taxon>Dikarya</taxon>
        <taxon>Basidiomycota</taxon>
        <taxon>Agaricomycotina</taxon>
        <taxon>Agaricomycetes</taxon>
        <taxon>Agaricomycetidae</taxon>
        <taxon>Agaricales</taxon>
        <taxon>Marasmiineae</taxon>
        <taxon>Mycenaceae</taxon>
        <taxon>Mycena</taxon>
    </lineage>
</organism>
<dbReference type="SUPFAM" id="SSF52777">
    <property type="entry name" value="CoA-dependent acyltransferases"/>
    <property type="match status" value="1"/>
</dbReference>
<comment type="caution">
    <text evidence="2">The sequence shown here is derived from an EMBL/GenBank/DDBJ whole genome shotgun (WGS) entry which is preliminary data.</text>
</comment>
<gene>
    <name evidence="2" type="ORF">B0H16DRAFT_290264</name>
</gene>
<proteinExistence type="predicted"/>
<evidence type="ECO:0000313" key="2">
    <source>
        <dbReference type="EMBL" id="KAJ7784124.1"/>
    </source>
</evidence>
<dbReference type="GO" id="GO:0044550">
    <property type="term" value="P:secondary metabolite biosynthetic process"/>
    <property type="evidence" value="ECO:0007669"/>
    <property type="project" value="TreeGrafter"/>
</dbReference>
<dbReference type="AlphaFoldDB" id="A0AAD7P141"/>
<accession>A0AAD7P141</accession>
<sequence length="565" mass="61312">MFTIIQNGSLHPSGGRIYISVLILNLETFAASGPIPPLTLSRQPESMSQVIVTSTSRLFPDELSSTPSRTVSLSISDSSLGSSGPEAAALWAFEGQGDLALTLTPAHLRTSLIQTLNAYPHWAGQLRYTKYVAGGIHTSRSRRLEVVYGTPTDPGVEFVVASCDSNVSAVFPSLEQRSSGLGASDTSALGVDKFLPSTPGLASHSGGDFAGLPSMIVQVTTFKYGGAVIALKSSHPLADAHALTTFVNDWAAVHRALVQNLPPPNLESGFLPASLDEAASGDIDAPSTDPDILKIVHELPIYRYDYWASADGSPAPELSKIPPHLASIADTLELGPPLPWKEWDFQAPVSNYLLHFSAEELAHIWMAASSPGETISHLDALQAHIWSLLIRARIPEPPDEEFYLHTIIGLRTRVDPPLSPRMLGSPVLPARVRGTRSTSLAHLARRIRAAVAAYTPRRIGAALHQMAFDIDARRMLPVFYGRRNTIFTAWTRIGMYEMDFGGGRPYYAQGVMPMLDGLVQIMEAMPASFTGGNWYQDGATVSLTLATEVIQRMLKDPLLRKYREL</sequence>
<evidence type="ECO:0000313" key="3">
    <source>
        <dbReference type="Proteomes" id="UP001215598"/>
    </source>
</evidence>
<keyword evidence="3" id="KW-1185">Reference proteome</keyword>
<dbReference type="Pfam" id="PF02458">
    <property type="entry name" value="Transferase"/>
    <property type="match status" value="2"/>
</dbReference>
<reference evidence="2" key="1">
    <citation type="submission" date="2023-03" db="EMBL/GenBank/DDBJ databases">
        <title>Massive genome expansion in bonnet fungi (Mycena s.s.) driven by repeated elements and novel gene families across ecological guilds.</title>
        <authorList>
            <consortium name="Lawrence Berkeley National Laboratory"/>
            <person name="Harder C.B."/>
            <person name="Miyauchi S."/>
            <person name="Viragh M."/>
            <person name="Kuo A."/>
            <person name="Thoen E."/>
            <person name="Andreopoulos B."/>
            <person name="Lu D."/>
            <person name="Skrede I."/>
            <person name="Drula E."/>
            <person name="Henrissat B."/>
            <person name="Morin E."/>
            <person name="Kohler A."/>
            <person name="Barry K."/>
            <person name="LaButti K."/>
            <person name="Morin E."/>
            <person name="Salamov A."/>
            <person name="Lipzen A."/>
            <person name="Mereny Z."/>
            <person name="Hegedus B."/>
            <person name="Baldrian P."/>
            <person name="Stursova M."/>
            <person name="Weitz H."/>
            <person name="Taylor A."/>
            <person name="Grigoriev I.V."/>
            <person name="Nagy L.G."/>
            <person name="Martin F."/>
            <person name="Kauserud H."/>
        </authorList>
    </citation>
    <scope>NUCLEOTIDE SEQUENCE</scope>
    <source>
        <strain evidence="2">CBHHK182m</strain>
    </source>
</reference>
<dbReference type="PANTHER" id="PTHR31642">
    <property type="entry name" value="TRICHOTHECENE 3-O-ACETYLTRANSFERASE"/>
    <property type="match status" value="1"/>
</dbReference>
<dbReference type="PANTHER" id="PTHR31642:SF310">
    <property type="entry name" value="FATTY ALCOHOL:CAFFEOYL-COA ACYLTRANSFERASE"/>
    <property type="match status" value="1"/>
</dbReference>
<dbReference type="GO" id="GO:0016747">
    <property type="term" value="F:acyltransferase activity, transferring groups other than amino-acyl groups"/>
    <property type="evidence" value="ECO:0007669"/>
    <property type="project" value="TreeGrafter"/>
</dbReference>
<dbReference type="InterPro" id="IPR023213">
    <property type="entry name" value="CAT-like_dom_sf"/>
</dbReference>
<dbReference type="EMBL" id="JARKIB010000002">
    <property type="protein sequence ID" value="KAJ7784124.1"/>
    <property type="molecule type" value="Genomic_DNA"/>
</dbReference>